<protein>
    <submittedName>
        <fullName evidence="8">Ccm1 protein</fullName>
    </submittedName>
</protein>
<proteinExistence type="inferred from homology"/>
<dbReference type="GO" id="GO:0005739">
    <property type="term" value="C:mitochondrion"/>
    <property type="evidence" value="ECO:0007669"/>
    <property type="project" value="UniProtKB-SubCell"/>
</dbReference>
<keyword evidence="3" id="KW-0677">Repeat</keyword>
<comment type="subcellular location">
    <subcellularLocation>
        <location evidence="1">Mitochondrion</location>
    </subcellularLocation>
</comment>
<evidence type="ECO:0000256" key="1">
    <source>
        <dbReference type="ARBA" id="ARBA00004173"/>
    </source>
</evidence>
<dbReference type="Gene3D" id="1.25.40.10">
    <property type="entry name" value="Tetratricopeptide repeat domain"/>
    <property type="match status" value="1"/>
</dbReference>
<evidence type="ECO:0000256" key="2">
    <source>
        <dbReference type="ARBA" id="ARBA00006192"/>
    </source>
</evidence>
<evidence type="ECO:0000256" key="6">
    <source>
        <dbReference type="PROSITE-ProRule" id="PRU00708"/>
    </source>
</evidence>
<evidence type="ECO:0000313" key="8">
    <source>
        <dbReference type="EMBL" id="GMM50288.1"/>
    </source>
</evidence>
<dbReference type="EMBL" id="BTGC01000003">
    <property type="protein sequence ID" value="GMM50288.1"/>
    <property type="molecule type" value="Genomic_DNA"/>
</dbReference>
<dbReference type="PANTHER" id="PTHR47447">
    <property type="entry name" value="OS03G0856100 PROTEIN"/>
    <property type="match status" value="1"/>
</dbReference>
<accession>A0AAV5RGP2</accession>
<keyword evidence="7" id="KW-0175">Coiled coil</keyword>
<comment type="subunit">
    <text evidence="5">Binds to mitochondrial small subunit 15S rRNA.</text>
</comment>
<evidence type="ECO:0000256" key="4">
    <source>
        <dbReference type="ARBA" id="ARBA00044493"/>
    </source>
</evidence>
<evidence type="ECO:0000313" key="9">
    <source>
        <dbReference type="Proteomes" id="UP001362899"/>
    </source>
</evidence>
<comment type="function">
    <text evidence="4">Regulates mitochondrial small subunit maturation by controlling 15S rRNA 5'-end processing. Localizes to the 5' precursor of the 15S rRNA in a position that is subsequently occupied by mS47 in the mature yeast mtSSU. Uses structure and sequence-specific RNA recognition, binding to a single-stranded region of the precursor and specifically recognizing bases -6 to -1. The exchange of Ccm1 for mS47 is coupled to the irreversible removal of precursor rRNA that is accompanied by conformational changes of the mitoribosomal proteins uS5m and mS26. These conformational changes signal completion of 5'-end rRNA processing through protection of the mature 5'-end of the 15S rRNA and stabilization of mS47. The removal of the 5' precursor together with the dissociation of Ccm1 may be catalyzed by the 5'-3' exoribonuclease Pet127. Involved in the specific removal of group I introns in mitochondrial encoded transcripts.</text>
</comment>
<dbReference type="Pfam" id="PF13812">
    <property type="entry name" value="PPR_3"/>
    <property type="match status" value="1"/>
</dbReference>
<comment type="similarity">
    <text evidence="2">Belongs to the CCM1 family.</text>
</comment>
<feature type="repeat" description="PPR" evidence="6">
    <location>
        <begin position="376"/>
        <end position="411"/>
    </location>
</feature>
<sequence length="714" mass="81267">MGKLGSADTLYCYTLQSLQLFTSTNLGEKFRFCKCAASKLMLRNSCFSRRLGISCASTLKKNSKVRSQFQDKQLKEELRLLTENQRKIKEKAKELKQIIKDNREKDKLKWLAQKDSLQLSGEATTAQIDSVQATMNLTPVKIKQIENGIKTQISDSQKNKILPQSVMGLLSSKSDALTRSDTRTPTWLLAVHEIDKFDSSIPVADIEQFVHAIPLNEKARHIVKLETMIPESHRSQYIKDNFMAAYAQLRDPEQVNAILSTCESPTLFSYSHLAKARFRTHASPEAISDVIEKMEARNLKPNLQIYTTLVQSFIQNQRFSEAESVFSNMKYMSLQTQPDTRLYNSMILAAAKYNVNRALDLFEEMQSKQPKPVEADENTYNMLVYACARDPKTHTTAWNLFSEALNRGYVLNNETCRALMYLCGSSGELLLARGLVKRISEISSYAIDNFVLNCLFTSYWKWEPKNPATNLSMHTMAGQGIRRFLISDDSKTSTNMIPFLPTTQLNAELVLAESLAVFKYFSEISPEKLSVTNMGSAMYGKSTTLINLLKTVIKLGSIEDFKNVYSRYTSSDKTNGITTFTIPRDHYIYMVALNAAIKFKDVAFGKEVWTERGEWRKSASFRSMTQAERNRLDFKFAKSLIDLLTVIGNLDEAVALLRSASKLHNWKWHDVIPLIEQCKESENDKLLAEIKGIINKNKKDTRDAQDIAILEDKF</sequence>
<evidence type="ECO:0000256" key="5">
    <source>
        <dbReference type="ARBA" id="ARBA00044511"/>
    </source>
</evidence>
<feature type="repeat" description="PPR" evidence="6">
    <location>
        <begin position="302"/>
        <end position="336"/>
    </location>
</feature>
<dbReference type="InterPro" id="IPR002885">
    <property type="entry name" value="PPR_rpt"/>
</dbReference>
<keyword evidence="9" id="KW-1185">Reference proteome</keyword>
<reference evidence="8 9" key="1">
    <citation type="journal article" date="2023" name="Elife">
        <title>Identification of key yeast species and microbe-microbe interactions impacting larval growth of Drosophila in the wild.</title>
        <authorList>
            <person name="Mure A."/>
            <person name="Sugiura Y."/>
            <person name="Maeda R."/>
            <person name="Honda K."/>
            <person name="Sakurai N."/>
            <person name="Takahashi Y."/>
            <person name="Watada M."/>
            <person name="Katoh T."/>
            <person name="Gotoh A."/>
            <person name="Gotoh Y."/>
            <person name="Taniguchi I."/>
            <person name="Nakamura K."/>
            <person name="Hayashi T."/>
            <person name="Katayama T."/>
            <person name="Uemura T."/>
            <person name="Hattori Y."/>
        </authorList>
    </citation>
    <scope>NUCLEOTIDE SEQUENCE [LARGE SCALE GENOMIC DNA]</scope>
    <source>
        <strain evidence="8 9">SB-73</strain>
    </source>
</reference>
<name>A0AAV5RGP2_STABA</name>
<dbReference type="InterPro" id="IPR011990">
    <property type="entry name" value="TPR-like_helical_dom_sf"/>
</dbReference>
<feature type="coiled-coil region" evidence="7">
    <location>
        <begin position="71"/>
        <end position="105"/>
    </location>
</feature>
<dbReference type="PANTHER" id="PTHR47447:SF23">
    <property type="entry name" value="PENTACOTRIPEPTIDE-REPEAT REGION OF PRORP DOMAIN-CONTAINING PROTEIN"/>
    <property type="match status" value="1"/>
</dbReference>
<evidence type="ECO:0000256" key="7">
    <source>
        <dbReference type="SAM" id="Coils"/>
    </source>
</evidence>
<dbReference type="PROSITE" id="PS51375">
    <property type="entry name" value="PPR"/>
    <property type="match status" value="2"/>
</dbReference>
<evidence type="ECO:0000256" key="3">
    <source>
        <dbReference type="ARBA" id="ARBA00022737"/>
    </source>
</evidence>
<dbReference type="Proteomes" id="UP001362899">
    <property type="component" value="Unassembled WGS sequence"/>
</dbReference>
<comment type="caution">
    <text evidence="8">The sequence shown here is derived from an EMBL/GenBank/DDBJ whole genome shotgun (WGS) entry which is preliminary data.</text>
</comment>
<dbReference type="AlphaFoldDB" id="A0AAV5RGP2"/>
<organism evidence="8 9">
    <name type="scientific">Starmerella bacillaris</name>
    <name type="common">Yeast</name>
    <name type="synonym">Candida zemplinina</name>
    <dbReference type="NCBI Taxonomy" id="1247836"/>
    <lineage>
        <taxon>Eukaryota</taxon>
        <taxon>Fungi</taxon>
        <taxon>Dikarya</taxon>
        <taxon>Ascomycota</taxon>
        <taxon>Saccharomycotina</taxon>
        <taxon>Dipodascomycetes</taxon>
        <taxon>Dipodascales</taxon>
        <taxon>Trichomonascaceae</taxon>
        <taxon>Starmerella</taxon>
    </lineage>
</organism>
<gene>
    <name evidence="8" type="ORF">DASB73_012460</name>
</gene>